<feature type="domain" description="Cytochrome c" evidence="9">
    <location>
        <begin position="15"/>
        <end position="129"/>
    </location>
</feature>
<dbReference type="Pfam" id="PF00400">
    <property type="entry name" value="WD40"/>
    <property type="match status" value="9"/>
</dbReference>
<evidence type="ECO:0000256" key="8">
    <source>
        <dbReference type="SAM" id="MobiDB-lite"/>
    </source>
</evidence>
<accession>A3ZUT4</accession>
<dbReference type="eggNOG" id="COG2319">
    <property type="taxonomic scope" value="Bacteria"/>
</dbReference>
<dbReference type="SMART" id="SM00320">
    <property type="entry name" value="WD40"/>
    <property type="match status" value="13"/>
</dbReference>
<keyword evidence="2 6" id="KW-0479">Metal-binding</keyword>
<gene>
    <name evidence="10" type="ORF">DSM3645_24215</name>
</gene>
<dbReference type="EMBL" id="AANZ01000013">
    <property type="protein sequence ID" value="EAQ79670.1"/>
    <property type="molecule type" value="Genomic_DNA"/>
</dbReference>
<dbReference type="PANTHER" id="PTHR19848">
    <property type="entry name" value="WD40 REPEAT PROTEIN"/>
    <property type="match status" value="1"/>
</dbReference>
<dbReference type="CDD" id="cd00200">
    <property type="entry name" value="WD40"/>
    <property type="match status" value="1"/>
</dbReference>
<dbReference type="Proteomes" id="UP000004358">
    <property type="component" value="Unassembled WGS sequence"/>
</dbReference>
<dbReference type="GO" id="GO:0020037">
    <property type="term" value="F:heme binding"/>
    <property type="evidence" value="ECO:0007669"/>
    <property type="project" value="InterPro"/>
</dbReference>
<dbReference type="STRING" id="314230.DSM3645_24215"/>
<dbReference type="HOGENOM" id="CLU_313279_0_0_0"/>
<feature type="repeat" description="WD" evidence="5">
    <location>
        <begin position="425"/>
        <end position="466"/>
    </location>
</feature>
<dbReference type="Pfam" id="PF07635">
    <property type="entry name" value="PSCyt1"/>
    <property type="match status" value="1"/>
</dbReference>
<protein>
    <submittedName>
        <fullName evidence="10">Vegetatible incompatibility protein</fullName>
    </submittedName>
</protein>
<feature type="repeat" description="WD" evidence="5">
    <location>
        <begin position="277"/>
        <end position="308"/>
    </location>
</feature>
<feature type="region of interest" description="Disordered" evidence="8">
    <location>
        <begin position="529"/>
        <end position="561"/>
    </location>
</feature>
<dbReference type="OrthoDB" id="223117at2"/>
<comment type="caution">
    <text evidence="10">The sequence shown here is derived from an EMBL/GenBank/DDBJ whole genome shotgun (WGS) entry which is preliminary data.</text>
</comment>
<evidence type="ECO:0000256" key="2">
    <source>
        <dbReference type="ARBA" id="ARBA00022723"/>
    </source>
</evidence>
<dbReference type="GO" id="GO:0046872">
    <property type="term" value="F:metal ion binding"/>
    <property type="evidence" value="ECO:0007669"/>
    <property type="project" value="UniProtKB-KW"/>
</dbReference>
<evidence type="ECO:0000256" key="3">
    <source>
        <dbReference type="ARBA" id="ARBA00022737"/>
    </source>
</evidence>
<dbReference type="PRINTS" id="PR00320">
    <property type="entry name" value="GPROTEINBRPT"/>
</dbReference>
<evidence type="ECO:0000256" key="7">
    <source>
        <dbReference type="SAM" id="Coils"/>
    </source>
</evidence>
<dbReference type="PROSITE" id="PS51007">
    <property type="entry name" value="CYTC"/>
    <property type="match status" value="1"/>
</dbReference>
<reference evidence="10 11" key="1">
    <citation type="submission" date="2006-02" db="EMBL/GenBank/DDBJ databases">
        <authorList>
            <person name="Amann R."/>
            <person name="Ferriera S."/>
            <person name="Johnson J."/>
            <person name="Kravitz S."/>
            <person name="Halpern A."/>
            <person name="Remington K."/>
            <person name="Beeson K."/>
            <person name="Tran B."/>
            <person name="Rogers Y.-H."/>
            <person name="Friedman R."/>
            <person name="Venter J.C."/>
        </authorList>
    </citation>
    <scope>NUCLEOTIDE SEQUENCE [LARGE SCALE GENOMIC DNA]</scope>
    <source>
        <strain evidence="10 11">DSM 3645</strain>
    </source>
</reference>
<dbReference type="PROSITE" id="PS00678">
    <property type="entry name" value="WD_REPEATS_1"/>
    <property type="match status" value="1"/>
</dbReference>
<dbReference type="PANTHER" id="PTHR19848:SF8">
    <property type="entry name" value="F-BOX AND WD REPEAT DOMAIN CONTAINING 7"/>
    <property type="match status" value="1"/>
</dbReference>
<keyword evidence="4 6" id="KW-0408">Iron</keyword>
<dbReference type="Gene3D" id="2.130.10.10">
    <property type="entry name" value="YVTN repeat-like/Quinoprotein amine dehydrogenase"/>
    <property type="match status" value="5"/>
</dbReference>
<dbReference type="InterPro" id="IPR011429">
    <property type="entry name" value="Cyt_c_Planctomycete-type"/>
</dbReference>
<dbReference type="InterPro" id="IPR001680">
    <property type="entry name" value="WD40_rpt"/>
</dbReference>
<dbReference type="InterPro" id="IPR009056">
    <property type="entry name" value="Cyt_c-like_dom"/>
</dbReference>
<evidence type="ECO:0000256" key="5">
    <source>
        <dbReference type="PROSITE-ProRule" id="PRU00221"/>
    </source>
</evidence>
<dbReference type="InterPro" id="IPR015943">
    <property type="entry name" value="WD40/YVTN_repeat-like_dom_sf"/>
</dbReference>
<keyword evidence="7" id="KW-0175">Coiled coil</keyword>
<keyword evidence="3" id="KW-0677">Repeat</keyword>
<dbReference type="PROSITE" id="PS50294">
    <property type="entry name" value="WD_REPEATS_REGION"/>
    <property type="match status" value="4"/>
</dbReference>
<name>A3ZUT4_9BACT</name>
<proteinExistence type="predicted"/>
<evidence type="ECO:0000256" key="6">
    <source>
        <dbReference type="PROSITE-ProRule" id="PRU00433"/>
    </source>
</evidence>
<organism evidence="10 11">
    <name type="scientific">Blastopirellula marina DSM 3645</name>
    <dbReference type="NCBI Taxonomy" id="314230"/>
    <lineage>
        <taxon>Bacteria</taxon>
        <taxon>Pseudomonadati</taxon>
        <taxon>Planctomycetota</taxon>
        <taxon>Planctomycetia</taxon>
        <taxon>Pirellulales</taxon>
        <taxon>Pirellulaceae</taxon>
        <taxon>Blastopirellula</taxon>
    </lineage>
</organism>
<keyword evidence="6" id="KW-0349">Heme</keyword>
<evidence type="ECO:0000256" key="1">
    <source>
        <dbReference type="ARBA" id="ARBA00022574"/>
    </source>
</evidence>
<evidence type="ECO:0000313" key="11">
    <source>
        <dbReference type="Proteomes" id="UP000004358"/>
    </source>
</evidence>
<dbReference type="PROSITE" id="PS50082">
    <property type="entry name" value="WD_REPEATS_2"/>
    <property type="match status" value="7"/>
</dbReference>
<dbReference type="InterPro" id="IPR020472">
    <property type="entry name" value="WD40_PAC1"/>
</dbReference>
<evidence type="ECO:0000313" key="10">
    <source>
        <dbReference type="EMBL" id="EAQ79670.1"/>
    </source>
</evidence>
<dbReference type="InterPro" id="IPR011047">
    <property type="entry name" value="Quinoprotein_ADH-like_sf"/>
</dbReference>
<feature type="repeat" description="WD" evidence="5">
    <location>
        <begin position="621"/>
        <end position="662"/>
    </location>
</feature>
<feature type="coiled-coil region" evidence="7">
    <location>
        <begin position="593"/>
        <end position="620"/>
    </location>
</feature>
<dbReference type="RefSeq" id="WP_002652740.1">
    <property type="nucleotide sequence ID" value="NZ_CH672376.1"/>
</dbReference>
<dbReference type="InterPro" id="IPR019775">
    <property type="entry name" value="WD40_repeat_CS"/>
</dbReference>
<keyword evidence="1 5" id="KW-0853">WD repeat</keyword>
<evidence type="ECO:0000256" key="4">
    <source>
        <dbReference type="ARBA" id="ARBA00023004"/>
    </source>
</evidence>
<dbReference type="GO" id="GO:0009055">
    <property type="term" value="F:electron transfer activity"/>
    <property type="evidence" value="ECO:0007669"/>
    <property type="project" value="InterPro"/>
</dbReference>
<feature type="coiled-coil region" evidence="7">
    <location>
        <begin position="476"/>
        <end position="503"/>
    </location>
</feature>
<evidence type="ECO:0000259" key="9">
    <source>
        <dbReference type="PROSITE" id="PS51007"/>
    </source>
</evidence>
<feature type="repeat" description="WD" evidence="5">
    <location>
        <begin position="758"/>
        <end position="799"/>
    </location>
</feature>
<sequence length="929" mass="99492">MRLFALSLVAALTYGSIASGDPIQVAEVQRTTPVQFDQEILPILRQSCLACHSDSERNGGLVLETPQAMLAGGDSGPALVAGKGAESLLLKLAAHQEESFMPPPDNDVNAPVLKPQELGLIRLWIDQGARGGETATPAAPWKWEPLAGSLGPAYAVAIKPDGRQIAVTLANQLYVYDAASGQRLAQLQDSALDPATAHRDLSKTLAWSSDGTLLASGGYREVKLWRQPHEARLATLPTGSAATAIAVSPDQKWLAIAAADHTIQLWNAATAEPGPKMTGHDKQVTALRFTADGQRLVSASLDGTIRIWLREDGAAVGMLQSPTPVHALELVATAKPSNEQASPPQLIVTGGADKLLRTWKLPETPSPESASDAEPADVATSEIAAHDDTITALVAAPDQPMQVYSGSLDGKIRRWNLTPMKQMAQWDHGAPVLDIDVRADGKRLASVSENHTAKLWDASGKQIAELKGDLLKQRNAARLQRDLQAARQRVTILTQRVAAAEQDLTTRTEAQKTTDEDLQAANEEVAKKKLALDQAQPETPTDKDAATDKAAPADNAEKVDHQQAYRDAEMAQKLAQQKQTAAITATQATQKLLADAKQSVAAAETNVQQLQARLDAANQQAAASERPLRSVRFAPEGKTVVTAGDFPSVQTWDAETGVPIEAFTEQAAALYPLEFLDNQRLISAAGDAEAVIWNLNPQWRLLRTIGSTEQADLISHRVTSLDFNSDVSLLLVGSGAPSRSGELGLFRVADGTQLHHLPKAHTDVVYAAKFSPDGTQFLSAGADKYLRIWDVKTEKLLRQFEGHTDYALGVAWKGDAQTIASASADQTLKVWNVESTDQQRTITGYGKDITALKYVGETDQVISSCGDGTVRLQTSANGKTIRNFAAGIWLHCVDVTADGTLVVACSDDGRLFVWDGASGKQLHAITVGQ</sequence>
<dbReference type="AlphaFoldDB" id="A3ZUT4"/>
<feature type="repeat" description="WD" evidence="5">
    <location>
        <begin position="890"/>
        <end position="924"/>
    </location>
</feature>
<feature type="repeat" description="WD" evidence="5">
    <location>
        <begin position="800"/>
        <end position="841"/>
    </location>
</feature>
<feature type="repeat" description="WD" evidence="5">
    <location>
        <begin position="383"/>
        <end position="425"/>
    </location>
</feature>
<dbReference type="SUPFAM" id="SSF50998">
    <property type="entry name" value="Quinoprotein alcohol dehydrogenase-like"/>
    <property type="match status" value="2"/>
</dbReference>